<protein>
    <submittedName>
        <fullName evidence="1">Uncharacterized protein</fullName>
    </submittedName>
</protein>
<sequence length="132" mass="14776">MTNSLMKLLAIPALLLTGAGAVKILTDYPYNSTFEVGSEFVLEWEKEIGDDGDAFKLTMNTFLVAPIIVEPGPSYDFNGSDIVLDDAVGFSDGSYTWVIEPVDGRTGYTYWYRFGLQYSGTYVYPKPFFIDY</sequence>
<reference evidence="1 2" key="1">
    <citation type="journal article" date="2022" name="New Phytol.">
        <title>Ecological generalism drives hyperdiversity of secondary metabolite gene clusters in xylarialean endophytes.</title>
        <authorList>
            <person name="Franco M.E.E."/>
            <person name="Wisecaver J.H."/>
            <person name="Arnold A.E."/>
            <person name="Ju Y.M."/>
            <person name="Slot J.C."/>
            <person name="Ahrendt S."/>
            <person name="Moore L.P."/>
            <person name="Eastman K.E."/>
            <person name="Scott K."/>
            <person name="Konkel Z."/>
            <person name="Mondo S.J."/>
            <person name="Kuo A."/>
            <person name="Hayes R.D."/>
            <person name="Haridas S."/>
            <person name="Andreopoulos B."/>
            <person name="Riley R."/>
            <person name="LaButti K."/>
            <person name="Pangilinan J."/>
            <person name="Lipzen A."/>
            <person name="Amirebrahimi M."/>
            <person name="Yan J."/>
            <person name="Adam C."/>
            <person name="Keymanesh K."/>
            <person name="Ng V."/>
            <person name="Louie K."/>
            <person name="Northen T."/>
            <person name="Drula E."/>
            <person name="Henrissat B."/>
            <person name="Hsieh H.M."/>
            <person name="Youens-Clark K."/>
            <person name="Lutzoni F."/>
            <person name="Miadlikowska J."/>
            <person name="Eastwood D.C."/>
            <person name="Hamelin R.C."/>
            <person name="Grigoriev I.V."/>
            <person name="U'Ren J.M."/>
        </authorList>
    </citation>
    <scope>NUCLEOTIDE SEQUENCE [LARGE SCALE GENOMIC DNA]</scope>
    <source>
        <strain evidence="1 2">CBS 119005</strain>
    </source>
</reference>
<proteinExistence type="predicted"/>
<keyword evidence="2" id="KW-1185">Reference proteome</keyword>
<organism evidence="1 2">
    <name type="scientific">Hypoxylon rubiginosum</name>
    <dbReference type="NCBI Taxonomy" id="110542"/>
    <lineage>
        <taxon>Eukaryota</taxon>
        <taxon>Fungi</taxon>
        <taxon>Dikarya</taxon>
        <taxon>Ascomycota</taxon>
        <taxon>Pezizomycotina</taxon>
        <taxon>Sordariomycetes</taxon>
        <taxon>Xylariomycetidae</taxon>
        <taxon>Xylariales</taxon>
        <taxon>Hypoxylaceae</taxon>
        <taxon>Hypoxylon</taxon>
    </lineage>
</organism>
<evidence type="ECO:0000313" key="1">
    <source>
        <dbReference type="EMBL" id="KAI4861999.1"/>
    </source>
</evidence>
<name>A0ACB9YRH6_9PEZI</name>
<gene>
    <name evidence="1" type="ORF">F4820DRAFT_451392</name>
</gene>
<comment type="caution">
    <text evidence="1">The sequence shown here is derived from an EMBL/GenBank/DDBJ whole genome shotgun (WGS) entry which is preliminary data.</text>
</comment>
<dbReference type="Proteomes" id="UP001497700">
    <property type="component" value="Unassembled WGS sequence"/>
</dbReference>
<evidence type="ECO:0000313" key="2">
    <source>
        <dbReference type="Proteomes" id="UP001497700"/>
    </source>
</evidence>
<dbReference type="EMBL" id="MU393536">
    <property type="protein sequence ID" value="KAI4861999.1"/>
    <property type="molecule type" value="Genomic_DNA"/>
</dbReference>
<accession>A0ACB9YRH6</accession>